<keyword evidence="7" id="KW-1185">Reference proteome</keyword>
<gene>
    <name evidence="6" type="ORF">GNZ12_08840</name>
</gene>
<evidence type="ECO:0000313" key="6">
    <source>
        <dbReference type="EMBL" id="NPT41422.1"/>
    </source>
</evidence>
<dbReference type="Gene3D" id="1.10.10.10">
    <property type="entry name" value="Winged helix-like DNA-binding domain superfamily/Winged helix DNA-binding domain"/>
    <property type="match status" value="1"/>
</dbReference>
<name>A0ABX2BKG9_9BURK</name>
<reference evidence="6 7" key="1">
    <citation type="submission" date="2019-11" db="EMBL/GenBank/DDBJ databases">
        <title>Metabolism of dissolved organic matter in forest soils.</title>
        <authorList>
            <person name="Cyle K.T."/>
            <person name="Wilhelm R.C."/>
            <person name="Martinez C.E."/>
        </authorList>
    </citation>
    <scope>NUCLEOTIDE SEQUENCE [LARGE SCALE GENOMIC DNA]</scope>
    <source>
        <strain evidence="6 7">1N</strain>
    </source>
</reference>
<dbReference type="InterPro" id="IPR036390">
    <property type="entry name" value="WH_DNA-bd_sf"/>
</dbReference>
<evidence type="ECO:0000256" key="1">
    <source>
        <dbReference type="ARBA" id="ARBA00009437"/>
    </source>
</evidence>
<dbReference type="InterPro" id="IPR036388">
    <property type="entry name" value="WH-like_DNA-bd_sf"/>
</dbReference>
<dbReference type="PRINTS" id="PR00039">
    <property type="entry name" value="HTHLYSR"/>
</dbReference>
<dbReference type="SUPFAM" id="SSF53850">
    <property type="entry name" value="Periplasmic binding protein-like II"/>
    <property type="match status" value="1"/>
</dbReference>
<accession>A0ABX2BKG9</accession>
<keyword evidence="4" id="KW-0804">Transcription</keyword>
<comment type="similarity">
    <text evidence="1">Belongs to the LysR transcriptional regulatory family.</text>
</comment>
<dbReference type="SUPFAM" id="SSF46785">
    <property type="entry name" value="Winged helix' DNA-binding domain"/>
    <property type="match status" value="1"/>
</dbReference>
<dbReference type="PANTHER" id="PTHR30126">
    <property type="entry name" value="HTH-TYPE TRANSCRIPTIONAL REGULATOR"/>
    <property type="match status" value="1"/>
</dbReference>
<dbReference type="EMBL" id="WOEY01000032">
    <property type="protein sequence ID" value="NPT41422.1"/>
    <property type="molecule type" value="Genomic_DNA"/>
</dbReference>
<proteinExistence type="inferred from homology"/>
<dbReference type="Pfam" id="PF03466">
    <property type="entry name" value="LysR_substrate"/>
    <property type="match status" value="1"/>
</dbReference>
<evidence type="ECO:0000256" key="2">
    <source>
        <dbReference type="ARBA" id="ARBA00023015"/>
    </source>
</evidence>
<comment type="caution">
    <text evidence="6">The sequence shown here is derived from an EMBL/GenBank/DDBJ whole genome shotgun (WGS) entry which is preliminary data.</text>
</comment>
<dbReference type="InterPro" id="IPR005119">
    <property type="entry name" value="LysR_subst-bd"/>
</dbReference>
<protein>
    <submittedName>
        <fullName evidence="6">LysR family transcriptional regulator</fullName>
    </submittedName>
</protein>
<evidence type="ECO:0000313" key="7">
    <source>
        <dbReference type="Proteomes" id="UP000652198"/>
    </source>
</evidence>
<dbReference type="PROSITE" id="PS50931">
    <property type="entry name" value="HTH_LYSR"/>
    <property type="match status" value="1"/>
</dbReference>
<evidence type="ECO:0000259" key="5">
    <source>
        <dbReference type="PROSITE" id="PS50931"/>
    </source>
</evidence>
<dbReference type="PANTHER" id="PTHR30126:SF77">
    <property type="entry name" value="TRANSCRIPTIONAL REGULATORY PROTEIN"/>
    <property type="match status" value="1"/>
</dbReference>
<sequence>MRVSIQQIETFYWTARLGGFHAAARHQHLTQPTISARIQELESQLGAQLFERGRGRSGLTLVGQDALVQAEKILKLADEFSRVAERRDPMRGLLRLGANESTALAGLASLLTQLKAAYPALRIEITVDVGVALSRKLIARELDVAILNDSCAAQNIVEQTIGLTDLHWVASPRLVARREVTPESLVHLPVITVTHPSSNHSLVTNWFRNAGLEAENLSSCNSLSMMLQLVAAGHGVAVMSPAIMRAEIEAGLIHTLIPEPRLRQQKYFIAYQAERRGSGIDAIVKLTRDMLARSGVLVARR</sequence>
<keyword evidence="2" id="KW-0805">Transcription regulation</keyword>
<dbReference type="CDD" id="cd05466">
    <property type="entry name" value="PBP2_LTTR_substrate"/>
    <property type="match status" value="1"/>
</dbReference>
<dbReference type="Pfam" id="PF00126">
    <property type="entry name" value="HTH_1"/>
    <property type="match status" value="1"/>
</dbReference>
<dbReference type="RefSeq" id="WP_172309978.1">
    <property type="nucleotide sequence ID" value="NZ_WOEY01000032.1"/>
</dbReference>
<evidence type="ECO:0000256" key="3">
    <source>
        <dbReference type="ARBA" id="ARBA00023125"/>
    </source>
</evidence>
<dbReference type="InterPro" id="IPR000847">
    <property type="entry name" value="LysR_HTH_N"/>
</dbReference>
<dbReference type="Proteomes" id="UP000652198">
    <property type="component" value="Unassembled WGS sequence"/>
</dbReference>
<dbReference type="Gene3D" id="3.40.190.290">
    <property type="match status" value="1"/>
</dbReference>
<organism evidence="6 7">
    <name type="scientific">Paraburkholderia solitsugae</name>
    <dbReference type="NCBI Taxonomy" id="2675748"/>
    <lineage>
        <taxon>Bacteria</taxon>
        <taxon>Pseudomonadati</taxon>
        <taxon>Pseudomonadota</taxon>
        <taxon>Betaproteobacteria</taxon>
        <taxon>Burkholderiales</taxon>
        <taxon>Burkholderiaceae</taxon>
        <taxon>Paraburkholderia</taxon>
    </lineage>
</organism>
<keyword evidence="3" id="KW-0238">DNA-binding</keyword>
<evidence type="ECO:0000256" key="4">
    <source>
        <dbReference type="ARBA" id="ARBA00023163"/>
    </source>
</evidence>
<feature type="domain" description="HTH lysR-type" evidence="5">
    <location>
        <begin position="3"/>
        <end position="60"/>
    </location>
</feature>